<dbReference type="Pfam" id="PF11611">
    <property type="entry name" value="DUF4352"/>
    <property type="match status" value="1"/>
</dbReference>
<keyword evidence="1" id="KW-0732">Signal</keyword>
<dbReference type="PROSITE" id="PS51257">
    <property type="entry name" value="PROKAR_LIPOPROTEIN"/>
    <property type="match status" value="1"/>
</dbReference>
<dbReference type="RefSeq" id="WP_305990970.1">
    <property type="nucleotide sequence ID" value="NZ_JAVAMP010000002.1"/>
</dbReference>
<feature type="domain" description="DUF4352" evidence="2">
    <location>
        <begin position="30"/>
        <end position="148"/>
    </location>
</feature>
<proteinExistence type="predicted"/>
<organism evidence="3 4">
    <name type="scientific">Chengkuizengella axinellae</name>
    <dbReference type="NCBI Taxonomy" id="3064388"/>
    <lineage>
        <taxon>Bacteria</taxon>
        <taxon>Bacillati</taxon>
        <taxon>Bacillota</taxon>
        <taxon>Bacilli</taxon>
        <taxon>Bacillales</taxon>
        <taxon>Paenibacillaceae</taxon>
        <taxon>Chengkuizengella</taxon>
    </lineage>
</organism>
<comment type="caution">
    <text evidence="3">The sequence shown here is derived from an EMBL/GenBank/DDBJ whole genome shotgun (WGS) entry which is preliminary data.</text>
</comment>
<dbReference type="InterPro" id="IPR029051">
    <property type="entry name" value="DUF4352"/>
</dbReference>
<evidence type="ECO:0000313" key="4">
    <source>
        <dbReference type="Proteomes" id="UP001231941"/>
    </source>
</evidence>
<sequence>MKRNFLLLCFVIIPLSLSIGCSREVLSRDEEVSIKDWSYAIDSSSNSNGVNGAQILDIRTNSPYGEASPGSSHFIVIDLLINNEINKPITVDGHQFELIDGKGNIYEIYNPEESLKSIKINPKLNEFISLTYKVPDDIEQEIKLEYGNSNKLLLIGDYEFFLTDTMF</sequence>
<name>A0ABT9IWF2_9BACL</name>
<keyword evidence="4" id="KW-1185">Reference proteome</keyword>
<protein>
    <submittedName>
        <fullName evidence="3">DUF4352 domain-containing protein</fullName>
    </submittedName>
</protein>
<reference evidence="3 4" key="1">
    <citation type="submission" date="2023-08" db="EMBL/GenBank/DDBJ databases">
        <authorList>
            <person name="Park J.-S."/>
        </authorList>
    </citation>
    <scope>NUCLEOTIDE SEQUENCE [LARGE SCALE GENOMIC DNA]</scope>
    <source>
        <strain evidence="3 4">2205SS18-9</strain>
    </source>
</reference>
<dbReference type="InterPro" id="IPR029050">
    <property type="entry name" value="Immunoprotect_excell_Ig-like"/>
</dbReference>
<evidence type="ECO:0000259" key="2">
    <source>
        <dbReference type="Pfam" id="PF11611"/>
    </source>
</evidence>
<dbReference type="Gene3D" id="2.60.40.1240">
    <property type="match status" value="1"/>
</dbReference>
<gene>
    <name evidence="3" type="ORF">Q5Y73_06080</name>
</gene>
<evidence type="ECO:0000313" key="3">
    <source>
        <dbReference type="EMBL" id="MDP5273663.1"/>
    </source>
</evidence>
<dbReference type="EMBL" id="JAVAMP010000002">
    <property type="protein sequence ID" value="MDP5273663.1"/>
    <property type="molecule type" value="Genomic_DNA"/>
</dbReference>
<accession>A0ABT9IWF2</accession>
<dbReference type="Proteomes" id="UP001231941">
    <property type="component" value="Unassembled WGS sequence"/>
</dbReference>
<evidence type="ECO:0000256" key="1">
    <source>
        <dbReference type="ARBA" id="ARBA00022729"/>
    </source>
</evidence>